<keyword evidence="3" id="KW-1185">Reference proteome</keyword>
<feature type="non-terminal residue" evidence="2">
    <location>
        <position position="1"/>
    </location>
</feature>
<feature type="domain" description="CxC1-like cysteine cluster associated with KDZ transposases" evidence="1">
    <location>
        <begin position="1"/>
        <end position="43"/>
    </location>
</feature>
<reference evidence="2 3" key="1">
    <citation type="submission" date="2014-06" db="EMBL/GenBank/DDBJ databases">
        <title>Evolutionary Origins and Diversification of the Mycorrhizal Mutualists.</title>
        <authorList>
            <consortium name="DOE Joint Genome Institute"/>
            <consortium name="Mycorrhizal Genomics Consortium"/>
            <person name="Kohler A."/>
            <person name="Kuo A."/>
            <person name="Nagy L.G."/>
            <person name="Floudas D."/>
            <person name="Copeland A."/>
            <person name="Barry K.W."/>
            <person name="Cichocki N."/>
            <person name="Veneault-Fourrey C."/>
            <person name="LaButti K."/>
            <person name="Lindquist E.A."/>
            <person name="Lipzen A."/>
            <person name="Lundell T."/>
            <person name="Morin E."/>
            <person name="Murat C."/>
            <person name="Riley R."/>
            <person name="Ohm R."/>
            <person name="Sun H."/>
            <person name="Tunlid A."/>
            <person name="Henrissat B."/>
            <person name="Grigoriev I.V."/>
            <person name="Hibbett D.S."/>
            <person name="Martin F."/>
        </authorList>
    </citation>
    <scope>NUCLEOTIDE SEQUENCE [LARGE SCALE GENOMIC DNA]</scope>
    <source>
        <strain evidence="2 3">SS14</strain>
    </source>
</reference>
<gene>
    <name evidence="2" type="ORF">M422DRAFT_107064</name>
</gene>
<dbReference type="OrthoDB" id="3200967at2759"/>
<dbReference type="HOGENOM" id="CLU_004552_7_1_1"/>
<dbReference type="AlphaFoldDB" id="A0A0C9TR18"/>
<protein>
    <recommendedName>
        <fullName evidence="1">CxC1-like cysteine cluster associated with KDZ transposases domain-containing protein</fullName>
    </recommendedName>
</protein>
<name>A0A0C9TR18_SPHS4</name>
<dbReference type="InterPro" id="IPR041320">
    <property type="entry name" value="CxC1"/>
</dbReference>
<sequence>CMCTPAAVTLINHGLFACSPVQPSIAFDVNLLELISLTMMNLSPNVSGWALAMESF</sequence>
<proteinExistence type="predicted"/>
<evidence type="ECO:0000259" key="1">
    <source>
        <dbReference type="Pfam" id="PF18802"/>
    </source>
</evidence>
<dbReference type="Pfam" id="PF18802">
    <property type="entry name" value="CxC1"/>
    <property type="match status" value="1"/>
</dbReference>
<accession>A0A0C9TR18</accession>
<dbReference type="Proteomes" id="UP000054279">
    <property type="component" value="Unassembled WGS sequence"/>
</dbReference>
<organism evidence="2 3">
    <name type="scientific">Sphaerobolus stellatus (strain SS14)</name>
    <dbReference type="NCBI Taxonomy" id="990650"/>
    <lineage>
        <taxon>Eukaryota</taxon>
        <taxon>Fungi</taxon>
        <taxon>Dikarya</taxon>
        <taxon>Basidiomycota</taxon>
        <taxon>Agaricomycotina</taxon>
        <taxon>Agaricomycetes</taxon>
        <taxon>Phallomycetidae</taxon>
        <taxon>Geastrales</taxon>
        <taxon>Sphaerobolaceae</taxon>
        <taxon>Sphaerobolus</taxon>
    </lineage>
</organism>
<evidence type="ECO:0000313" key="2">
    <source>
        <dbReference type="EMBL" id="KIJ32648.1"/>
    </source>
</evidence>
<evidence type="ECO:0000313" key="3">
    <source>
        <dbReference type="Proteomes" id="UP000054279"/>
    </source>
</evidence>
<feature type="non-terminal residue" evidence="2">
    <location>
        <position position="56"/>
    </location>
</feature>
<dbReference type="EMBL" id="KN837224">
    <property type="protein sequence ID" value="KIJ32648.1"/>
    <property type="molecule type" value="Genomic_DNA"/>
</dbReference>